<name>A0A3B0XML9_9ZZZZ</name>
<reference evidence="2" key="1">
    <citation type="submission" date="2018-06" db="EMBL/GenBank/DDBJ databases">
        <authorList>
            <person name="Zhirakovskaya E."/>
        </authorList>
    </citation>
    <scope>NUCLEOTIDE SEQUENCE</scope>
</reference>
<evidence type="ECO:0000256" key="1">
    <source>
        <dbReference type="SAM" id="Phobius"/>
    </source>
</evidence>
<gene>
    <name evidence="2" type="ORF">MNBD_GAMMA07-729</name>
</gene>
<dbReference type="AlphaFoldDB" id="A0A3B0XML9"/>
<dbReference type="InterPro" id="IPR010706">
    <property type="entry name" value="Fatty_acid_cis-trans_isomerase"/>
</dbReference>
<dbReference type="Pfam" id="PF06934">
    <property type="entry name" value="CTI"/>
    <property type="match status" value="1"/>
</dbReference>
<accession>A0A3B0XML9</accession>
<dbReference type="EMBL" id="UOFF01000421">
    <property type="protein sequence ID" value="VAW57576.1"/>
    <property type="molecule type" value="Genomic_DNA"/>
</dbReference>
<organism evidence="2">
    <name type="scientific">hydrothermal vent metagenome</name>
    <dbReference type="NCBI Taxonomy" id="652676"/>
    <lineage>
        <taxon>unclassified sequences</taxon>
        <taxon>metagenomes</taxon>
        <taxon>ecological metagenomes</taxon>
    </lineage>
</organism>
<proteinExistence type="predicted"/>
<protein>
    <submittedName>
        <fullName evidence="2">Fatty acid cis/trans isomerase</fullName>
    </submittedName>
</protein>
<keyword evidence="1" id="KW-0472">Membrane</keyword>
<keyword evidence="2" id="KW-0413">Isomerase</keyword>
<keyword evidence="1" id="KW-1133">Transmembrane helix</keyword>
<sequence>MTHYIKLMFNYKTLAVLISVLLLTALFYFLNDSTNIKSTSAVNQLTATNDSLAPMIYEKEVKPILEKRCVVCHSCYDAPCQLKLSSSEGASRGANREKVYNPKRLKAIQANRLFIDAKTDNEWRNRNFHSVLNADKNTNQSLLQKLIRLKQQNPQPVNGKLPASITLDIEREQICPTQDEFEDYADKHPLWGMPYAMPNLNNNENKIIEKWISAGMPMPKSQPPTSLASTQVPLWENFLNQNDNKHRLTSRYIYEHLFHAHIHFDKTLNNVFYRLIRSYTPPGIAIDEIATIRPYDKPDSVTFYYRLLPYIPTIVAKNHIVYEFSEARLKRYQQLFINPKYKVDKLPSYHPDITSNPFKVYAAIPPDSRYRFMLDDARFFIEGFIKGPVCRGQVALNVIEDRFWIAFFNPDQNIFTTQAKFLNNMSNYLQIPSERKSHLNLLPIWTDYWQRQKKYMASKQRYFEKMNIHDLHHAMNFIWAGDSKNPNAALTVLRHFDSASVEYGFVGEEPETMWIIDYPLLERIHYLLVAGFNIYGNIGHQLSTRIFMDFLRMEGEDHFLAFLPVEQRKIIRDSWYQGMRTELDTLFKAPMDWLKVESVTGYQTNNAKSELHQHINQRIGTLLRDADNINHCGNKDCSKIINTDPDIVSVKSKVNNAMQKLSNINGKKLYNFPEVSFVQITTDDPNQSFSYSLIRNKAYKNVTSLLSDERKRNRQDIENDTLTVTDWLVGNYPNFFFTLHIDEIDRFIENCTSINNQNDFDRFVERFGVRRTNPSFWETADWFQKRYKKQRPLHSGLYDLNRYRNL</sequence>
<feature type="transmembrane region" description="Helical" evidence="1">
    <location>
        <begin position="12"/>
        <end position="30"/>
    </location>
</feature>
<keyword evidence="1" id="KW-0812">Transmembrane</keyword>
<evidence type="ECO:0000313" key="2">
    <source>
        <dbReference type="EMBL" id="VAW57576.1"/>
    </source>
</evidence>
<dbReference type="GO" id="GO:0016853">
    <property type="term" value="F:isomerase activity"/>
    <property type="evidence" value="ECO:0007669"/>
    <property type="project" value="UniProtKB-KW"/>
</dbReference>